<feature type="domain" description="Acyl-ACP thioesterase-like C-terminal" evidence="13">
    <location>
        <begin position="265"/>
        <end position="377"/>
    </location>
</feature>
<keyword evidence="7 11" id="KW-0276">Fatty acid metabolism</keyword>
<dbReference type="InterPro" id="IPR049427">
    <property type="entry name" value="Acyl-ACP_TE_C"/>
</dbReference>
<keyword evidence="15" id="KW-1185">Reference proteome</keyword>
<dbReference type="Pfam" id="PF20791">
    <property type="entry name" value="Acyl-ACP_TE_C"/>
    <property type="match status" value="1"/>
</dbReference>
<comment type="similarity">
    <text evidence="2 11">Belongs to the acyl-ACP thioesterase family.</text>
</comment>
<evidence type="ECO:0000313" key="15">
    <source>
        <dbReference type="Proteomes" id="UP000655225"/>
    </source>
</evidence>
<dbReference type="Proteomes" id="UP000655225">
    <property type="component" value="Unassembled WGS sequence"/>
</dbReference>
<dbReference type="PANTHER" id="PTHR31727">
    <property type="entry name" value="OLEOYL-ACYL CARRIER PROTEIN THIOESTERASE 1, CHLOROPLASTIC"/>
    <property type="match status" value="1"/>
</dbReference>
<keyword evidence="9 11" id="KW-0443">Lipid metabolism</keyword>
<dbReference type="SUPFAM" id="SSF54637">
    <property type="entry name" value="Thioesterase/thiol ester dehydrase-isomerase"/>
    <property type="match status" value="2"/>
</dbReference>
<dbReference type="EMBL" id="JABCRI010000018">
    <property type="protein sequence ID" value="KAF8390674.1"/>
    <property type="molecule type" value="Genomic_DNA"/>
</dbReference>
<evidence type="ECO:0000256" key="5">
    <source>
        <dbReference type="ARBA" id="ARBA00022640"/>
    </source>
</evidence>
<gene>
    <name evidence="14" type="ORF">HHK36_025201</name>
</gene>
<keyword evidence="4 11" id="KW-0150">Chloroplast</keyword>
<dbReference type="GO" id="GO:0000036">
    <property type="term" value="F:acyl carrier activity"/>
    <property type="evidence" value="ECO:0007669"/>
    <property type="project" value="TreeGrafter"/>
</dbReference>
<dbReference type="Gene3D" id="3.10.129.10">
    <property type="entry name" value="Hotdog Thioesterase"/>
    <property type="match status" value="1"/>
</dbReference>
<evidence type="ECO:0000256" key="3">
    <source>
        <dbReference type="ARBA" id="ARBA00022516"/>
    </source>
</evidence>
<evidence type="ECO:0000256" key="8">
    <source>
        <dbReference type="ARBA" id="ARBA00022946"/>
    </source>
</evidence>
<evidence type="ECO:0000313" key="14">
    <source>
        <dbReference type="EMBL" id="KAF8390674.1"/>
    </source>
</evidence>
<accession>A0A834YKE6</accession>
<dbReference type="InterPro" id="IPR002864">
    <property type="entry name" value="Acyl-ACP_thioesterase_NHD"/>
</dbReference>
<keyword evidence="5 11" id="KW-0934">Plastid</keyword>
<dbReference type="CDD" id="cd00586">
    <property type="entry name" value="4HBT"/>
    <property type="match status" value="1"/>
</dbReference>
<evidence type="ECO:0000256" key="11">
    <source>
        <dbReference type="RuleBase" id="RU363096"/>
    </source>
</evidence>
<keyword evidence="3 11" id="KW-0444">Lipid biosynthesis</keyword>
<sequence>MTSMAVRGNIGSYFTEGSCKPERRTPAMDREILKVGIYVLMRSKKVLRGLSVKASSSSSFRSLDRINGRKVNGFSVDEAPYLCNRSGTDEAVHAFQLGRFLGDRFVYRQTFLIRSYEIGPDKTATMETLMNLLQETALNHVRSSGLAGDGFGTTREMSLRKLIWVVTRIHIQVEKYSSWGDVVEIDTWVDAAGKNGMRRDWIIRDYSTQQIITRATSTWVIMNRETRRLSKIPEQVREEVQPFYLNRAAIVIADDSNKIDKLSDETAESIRSGLAPRWSDMDANQHVNNVKYIGWILESVPLNVLEDYYLTSMTLEYRRECRQSHLLESLTSMKVSTVAEDSNIVNTRLRKADLRSTHLLRMQEDKAEIVRARSEWRSKRKHK</sequence>
<name>A0A834YKE6_TETSI</name>
<dbReference type="AlphaFoldDB" id="A0A834YKE6"/>
<dbReference type="FunFam" id="3.10.129.10:FF:000014">
    <property type="entry name" value="Acyl-[acyl-carrier-protein] hydrolase"/>
    <property type="match status" value="1"/>
</dbReference>
<organism evidence="14 15">
    <name type="scientific">Tetracentron sinense</name>
    <name type="common">Spur-leaf</name>
    <dbReference type="NCBI Taxonomy" id="13715"/>
    <lineage>
        <taxon>Eukaryota</taxon>
        <taxon>Viridiplantae</taxon>
        <taxon>Streptophyta</taxon>
        <taxon>Embryophyta</taxon>
        <taxon>Tracheophyta</taxon>
        <taxon>Spermatophyta</taxon>
        <taxon>Magnoliopsida</taxon>
        <taxon>Trochodendrales</taxon>
        <taxon>Trochodendraceae</taxon>
        <taxon>Tetracentron</taxon>
    </lineage>
</organism>
<proteinExistence type="inferred from homology"/>
<evidence type="ECO:0000256" key="1">
    <source>
        <dbReference type="ARBA" id="ARBA00004229"/>
    </source>
</evidence>
<dbReference type="EC" id="3.1.2.-" evidence="11"/>
<comment type="subcellular location">
    <subcellularLocation>
        <location evidence="1 11">Plastid</location>
        <location evidence="1 11">Chloroplast</location>
    </subcellularLocation>
</comment>
<protein>
    <recommendedName>
        <fullName evidence="11">Acyl-[acyl-carrier-protein] hydrolase</fullName>
        <ecNumber evidence="11">3.1.2.-</ecNumber>
    </recommendedName>
</protein>
<dbReference type="InterPro" id="IPR045023">
    <property type="entry name" value="FATA/B"/>
</dbReference>
<dbReference type="InterPro" id="IPR029069">
    <property type="entry name" value="HotDog_dom_sf"/>
</dbReference>
<evidence type="ECO:0000256" key="6">
    <source>
        <dbReference type="ARBA" id="ARBA00022801"/>
    </source>
</evidence>
<dbReference type="GO" id="GO:0009507">
    <property type="term" value="C:chloroplast"/>
    <property type="evidence" value="ECO:0007669"/>
    <property type="project" value="UniProtKB-SubCell"/>
</dbReference>
<evidence type="ECO:0000256" key="9">
    <source>
        <dbReference type="ARBA" id="ARBA00023098"/>
    </source>
</evidence>
<evidence type="ECO:0000256" key="2">
    <source>
        <dbReference type="ARBA" id="ARBA00006500"/>
    </source>
</evidence>
<dbReference type="OrthoDB" id="618395at2759"/>
<dbReference type="PANTHER" id="PTHR31727:SF5">
    <property type="entry name" value="ACYL-[ACYL-CARRIER-PROTEIN] HYDROLASE"/>
    <property type="match status" value="1"/>
</dbReference>
<evidence type="ECO:0000259" key="13">
    <source>
        <dbReference type="Pfam" id="PF20791"/>
    </source>
</evidence>
<keyword evidence="8" id="KW-0809">Transit peptide</keyword>
<evidence type="ECO:0000256" key="4">
    <source>
        <dbReference type="ARBA" id="ARBA00022528"/>
    </source>
</evidence>
<dbReference type="GO" id="GO:0016297">
    <property type="term" value="F:fatty acyl-[ACP] hydrolase activity"/>
    <property type="evidence" value="ECO:0007669"/>
    <property type="project" value="InterPro"/>
</dbReference>
<comment type="function">
    <text evidence="11">Plays an essential role in chain termination during de novo fatty acid synthesis.</text>
</comment>
<evidence type="ECO:0000256" key="10">
    <source>
        <dbReference type="ARBA" id="ARBA00023160"/>
    </source>
</evidence>
<dbReference type="OMA" id="TEWNFKQ"/>
<dbReference type="Pfam" id="PF01643">
    <property type="entry name" value="Acyl-ACP_TE"/>
    <property type="match status" value="1"/>
</dbReference>
<keyword evidence="10 11" id="KW-0275">Fatty acid biosynthesis</keyword>
<evidence type="ECO:0000256" key="7">
    <source>
        <dbReference type="ARBA" id="ARBA00022832"/>
    </source>
</evidence>
<feature type="domain" description="Acyl-ACP thioesterase N-terminal hotdog" evidence="12">
    <location>
        <begin position="106"/>
        <end position="239"/>
    </location>
</feature>
<evidence type="ECO:0000259" key="12">
    <source>
        <dbReference type="Pfam" id="PF01643"/>
    </source>
</evidence>
<comment type="caution">
    <text evidence="14">The sequence shown here is derived from an EMBL/GenBank/DDBJ whole genome shotgun (WGS) entry which is preliminary data.</text>
</comment>
<keyword evidence="6 11" id="KW-0378">Hydrolase</keyword>
<reference evidence="14 15" key="1">
    <citation type="submission" date="2020-04" db="EMBL/GenBank/DDBJ databases">
        <title>Plant Genome Project.</title>
        <authorList>
            <person name="Zhang R.-G."/>
        </authorList>
    </citation>
    <scope>NUCLEOTIDE SEQUENCE [LARGE SCALE GENOMIC DNA]</scope>
    <source>
        <strain evidence="14">YNK0</strain>
        <tissue evidence="14">Leaf</tissue>
    </source>
</reference>